<accession>A0AAN6VRW0</accession>
<reference evidence="1" key="2">
    <citation type="submission" date="2023-05" db="EMBL/GenBank/DDBJ databases">
        <authorList>
            <consortium name="Lawrence Berkeley National Laboratory"/>
            <person name="Steindorff A."/>
            <person name="Hensen N."/>
            <person name="Bonometti L."/>
            <person name="Westerberg I."/>
            <person name="Brannstrom I.O."/>
            <person name="Guillou S."/>
            <person name="Cros-Aarteil S."/>
            <person name="Calhoun S."/>
            <person name="Haridas S."/>
            <person name="Kuo A."/>
            <person name="Mondo S."/>
            <person name="Pangilinan J."/>
            <person name="Riley R."/>
            <person name="Labutti K."/>
            <person name="Andreopoulos B."/>
            <person name="Lipzen A."/>
            <person name="Chen C."/>
            <person name="Yanf M."/>
            <person name="Daum C."/>
            <person name="Ng V."/>
            <person name="Clum A."/>
            <person name="Ohm R."/>
            <person name="Martin F."/>
            <person name="Silar P."/>
            <person name="Natvig D."/>
            <person name="Lalanne C."/>
            <person name="Gautier V."/>
            <person name="Ament-Velasquez S.L."/>
            <person name="Kruys A."/>
            <person name="Hutchinson M.I."/>
            <person name="Powell A.J."/>
            <person name="Barry K."/>
            <person name="Miller A.N."/>
            <person name="Grigoriev I.V."/>
            <person name="Debuchy R."/>
            <person name="Gladieux P."/>
            <person name="Thoren M.H."/>
            <person name="Johannesson H."/>
        </authorList>
    </citation>
    <scope>NUCLEOTIDE SEQUENCE</scope>
    <source>
        <strain evidence="1">CBS 538.74</strain>
    </source>
</reference>
<dbReference type="AlphaFoldDB" id="A0AAN6VRW0"/>
<name>A0AAN6VRW0_9PEZI</name>
<evidence type="ECO:0008006" key="3">
    <source>
        <dbReference type="Google" id="ProtNLM"/>
    </source>
</evidence>
<protein>
    <recommendedName>
        <fullName evidence="3">F-box domain-containing protein</fullName>
    </recommendedName>
</protein>
<comment type="caution">
    <text evidence="1">The sequence shown here is derived from an EMBL/GenBank/DDBJ whole genome shotgun (WGS) entry which is preliminary data.</text>
</comment>
<evidence type="ECO:0000313" key="1">
    <source>
        <dbReference type="EMBL" id="KAK4155310.1"/>
    </source>
</evidence>
<proteinExistence type="predicted"/>
<gene>
    <name evidence="1" type="ORF">C8A00DRAFT_13636</name>
</gene>
<dbReference type="InterPro" id="IPR038883">
    <property type="entry name" value="AN11006-like"/>
</dbReference>
<keyword evidence="2" id="KW-1185">Reference proteome</keyword>
<dbReference type="Proteomes" id="UP001302745">
    <property type="component" value="Unassembled WGS sequence"/>
</dbReference>
<dbReference type="PANTHER" id="PTHR42085">
    <property type="entry name" value="F-BOX DOMAIN-CONTAINING PROTEIN"/>
    <property type="match status" value="1"/>
</dbReference>
<dbReference type="EMBL" id="MU856890">
    <property type="protein sequence ID" value="KAK4155310.1"/>
    <property type="molecule type" value="Genomic_DNA"/>
</dbReference>
<organism evidence="1 2">
    <name type="scientific">Chaetomidium leptoderma</name>
    <dbReference type="NCBI Taxonomy" id="669021"/>
    <lineage>
        <taxon>Eukaryota</taxon>
        <taxon>Fungi</taxon>
        <taxon>Dikarya</taxon>
        <taxon>Ascomycota</taxon>
        <taxon>Pezizomycotina</taxon>
        <taxon>Sordariomycetes</taxon>
        <taxon>Sordariomycetidae</taxon>
        <taxon>Sordariales</taxon>
        <taxon>Chaetomiaceae</taxon>
        <taxon>Chaetomidium</taxon>
    </lineage>
</organism>
<sequence>MQVATATAPTPTPTPTDTFLLRLPPSVRHRIYLFLGLASWNCYPNVFGLNGRRDPWIQFPSCWLGLLRSCRAIYADAAAFFYSANRFIVWYSNPGSLEPLRALTPWSIASLTSLKVVLNEASCHSPGVLLSYPLYCCEEDKVPDCPHPALLSECEVHHEGLHRPPLLSPAPNSNHDNLAAAQAMLSEWHSTAAYLSSHISPGCLEFSLVCDIDSQHGQSLDMAKYATEPIHLLPPLKDCHVRLGQTPDSRLQQVAHDAVSQARRITTPYYKPSSSALTTLITLPRELRLRILEHTDLVAPWKEVSWGRIDGTYMIFRTRCGEKDGFYTPPDIHHGCQFRQCWYNDEFAPPIGCFCRRRHATFSSSCKCWAPPGPDLFLICRTLCRDAQYVFFSQNNFIIHDYKSWIPIWVPGPEEVQQSGPRDASTGYYPYERLAASLFFREVIPTHCLSFLRSVEIVYPPFQLECWPLVHHPAIQDWRATVEWLRDKINAPGLTLQLIMADLSEYTEDTHPVDRSAMTKPQGKTILASYTAIAVPLKHLAAGDDGLAGFYTDVAWPWRWTKRVRNRMLHEDGDEWLASKAKANKDLIERYVMGDRYESLYANGKTEPAQSIWRDVYYNKHGYVVVK</sequence>
<dbReference type="PANTHER" id="PTHR42085:SF2">
    <property type="entry name" value="F-BOX DOMAIN-CONTAINING PROTEIN"/>
    <property type="match status" value="1"/>
</dbReference>
<reference evidence="1" key="1">
    <citation type="journal article" date="2023" name="Mol. Phylogenet. Evol.">
        <title>Genome-scale phylogeny and comparative genomics of the fungal order Sordariales.</title>
        <authorList>
            <person name="Hensen N."/>
            <person name="Bonometti L."/>
            <person name="Westerberg I."/>
            <person name="Brannstrom I.O."/>
            <person name="Guillou S."/>
            <person name="Cros-Aarteil S."/>
            <person name="Calhoun S."/>
            <person name="Haridas S."/>
            <person name="Kuo A."/>
            <person name="Mondo S."/>
            <person name="Pangilinan J."/>
            <person name="Riley R."/>
            <person name="LaButti K."/>
            <person name="Andreopoulos B."/>
            <person name="Lipzen A."/>
            <person name="Chen C."/>
            <person name="Yan M."/>
            <person name="Daum C."/>
            <person name="Ng V."/>
            <person name="Clum A."/>
            <person name="Steindorff A."/>
            <person name="Ohm R.A."/>
            <person name="Martin F."/>
            <person name="Silar P."/>
            <person name="Natvig D.O."/>
            <person name="Lalanne C."/>
            <person name="Gautier V."/>
            <person name="Ament-Velasquez S.L."/>
            <person name="Kruys A."/>
            <person name="Hutchinson M.I."/>
            <person name="Powell A.J."/>
            <person name="Barry K."/>
            <person name="Miller A.N."/>
            <person name="Grigoriev I.V."/>
            <person name="Debuchy R."/>
            <person name="Gladieux P."/>
            <person name="Hiltunen Thoren M."/>
            <person name="Johannesson H."/>
        </authorList>
    </citation>
    <scope>NUCLEOTIDE SEQUENCE</scope>
    <source>
        <strain evidence="1">CBS 538.74</strain>
    </source>
</reference>
<evidence type="ECO:0000313" key="2">
    <source>
        <dbReference type="Proteomes" id="UP001302745"/>
    </source>
</evidence>